<dbReference type="EC" id="3.2.1.28" evidence="3 5"/>
<keyword evidence="7" id="KW-1185">Reference proteome</keyword>
<dbReference type="InterPro" id="IPR008928">
    <property type="entry name" value="6-hairpin_glycosidase_sf"/>
</dbReference>
<protein>
    <recommendedName>
        <fullName evidence="4 5">Trehalase</fullName>
        <ecNumber evidence="3 5">3.2.1.28</ecNumber>
    </recommendedName>
    <alternativeName>
        <fullName evidence="5">Alpha-trehalose glucohydrolase</fullName>
    </alternativeName>
</protein>
<dbReference type="Pfam" id="PF01204">
    <property type="entry name" value="Trehalase"/>
    <property type="match status" value="1"/>
</dbReference>
<evidence type="ECO:0000313" key="7">
    <source>
        <dbReference type="Proteomes" id="UP001154329"/>
    </source>
</evidence>
<comment type="catalytic activity">
    <reaction evidence="1 5">
        <text>alpha,alpha-trehalose + H2O = alpha-D-glucose + beta-D-glucose</text>
        <dbReference type="Rhea" id="RHEA:32675"/>
        <dbReference type="ChEBI" id="CHEBI:15377"/>
        <dbReference type="ChEBI" id="CHEBI:15903"/>
        <dbReference type="ChEBI" id="CHEBI:16551"/>
        <dbReference type="ChEBI" id="CHEBI:17925"/>
        <dbReference type="EC" id="3.2.1.28"/>
    </reaction>
</comment>
<proteinExistence type="inferred from homology"/>
<evidence type="ECO:0000256" key="2">
    <source>
        <dbReference type="ARBA" id="ARBA00005615"/>
    </source>
</evidence>
<dbReference type="GO" id="GO:0005993">
    <property type="term" value="P:trehalose catabolic process"/>
    <property type="evidence" value="ECO:0007669"/>
    <property type="project" value="TreeGrafter"/>
</dbReference>
<evidence type="ECO:0000256" key="1">
    <source>
        <dbReference type="ARBA" id="ARBA00001576"/>
    </source>
</evidence>
<organism evidence="6 7">
    <name type="scientific">Aphis gossypii</name>
    <name type="common">Cotton aphid</name>
    <dbReference type="NCBI Taxonomy" id="80765"/>
    <lineage>
        <taxon>Eukaryota</taxon>
        <taxon>Metazoa</taxon>
        <taxon>Ecdysozoa</taxon>
        <taxon>Arthropoda</taxon>
        <taxon>Hexapoda</taxon>
        <taxon>Insecta</taxon>
        <taxon>Pterygota</taxon>
        <taxon>Neoptera</taxon>
        <taxon>Paraneoptera</taxon>
        <taxon>Hemiptera</taxon>
        <taxon>Sternorrhyncha</taxon>
        <taxon>Aphidomorpha</taxon>
        <taxon>Aphidoidea</taxon>
        <taxon>Aphididae</taxon>
        <taxon>Aphidini</taxon>
        <taxon>Aphis</taxon>
        <taxon>Aphis</taxon>
    </lineage>
</organism>
<evidence type="ECO:0000256" key="5">
    <source>
        <dbReference type="RuleBase" id="RU361180"/>
    </source>
</evidence>
<dbReference type="GO" id="GO:0004555">
    <property type="term" value="F:alpha,alpha-trehalase activity"/>
    <property type="evidence" value="ECO:0007669"/>
    <property type="project" value="UniProtKB-EC"/>
</dbReference>
<name>A0A9P0JGY6_APHGO</name>
<accession>A0A9P0JGY6</accession>
<evidence type="ECO:0000313" key="6">
    <source>
        <dbReference type="EMBL" id="CAH1737766.1"/>
    </source>
</evidence>
<evidence type="ECO:0000256" key="4">
    <source>
        <dbReference type="ARBA" id="ARBA00019905"/>
    </source>
</evidence>
<evidence type="ECO:0000256" key="3">
    <source>
        <dbReference type="ARBA" id="ARBA00012757"/>
    </source>
</evidence>
<dbReference type="PANTHER" id="PTHR23403">
    <property type="entry name" value="TREHALASE"/>
    <property type="match status" value="1"/>
</dbReference>
<reference evidence="6" key="2">
    <citation type="submission" date="2022-10" db="EMBL/GenBank/DDBJ databases">
        <authorList>
            <consortium name="ENA_rothamsted_submissions"/>
            <consortium name="culmorum"/>
            <person name="King R."/>
        </authorList>
    </citation>
    <scope>NUCLEOTIDE SEQUENCE</scope>
</reference>
<gene>
    <name evidence="6" type="ORF">APHIGO_LOCUS11222</name>
</gene>
<dbReference type="EMBL" id="OU899037">
    <property type="protein sequence ID" value="CAH1737766.1"/>
    <property type="molecule type" value="Genomic_DNA"/>
</dbReference>
<dbReference type="Gene3D" id="1.50.10.10">
    <property type="match status" value="1"/>
</dbReference>
<dbReference type="AlphaFoldDB" id="A0A9P0JGY6"/>
<keyword evidence="5" id="KW-0326">Glycosidase</keyword>
<dbReference type="OrthoDB" id="3542292at2759"/>
<keyword evidence="5" id="KW-0378">Hydrolase</keyword>
<dbReference type="InterPro" id="IPR012341">
    <property type="entry name" value="6hp_glycosidase-like_sf"/>
</dbReference>
<reference evidence="6" key="1">
    <citation type="submission" date="2022-02" db="EMBL/GenBank/DDBJ databases">
        <authorList>
            <person name="King R."/>
        </authorList>
    </citation>
    <scope>NUCLEOTIDE SEQUENCE</scope>
</reference>
<sequence>MYLYNTYSIYLLILFLDGYHSSQNLLRGPYHPPPIYQICHSVICCQGALLRTIQMSKVFGSSKTFVDMKTKRKALEIFNDFIGLNKTFNGNIPLPELQKFVKTNFQNHTIRRWSPPDFKNHPMIINYVQDYTYKEFLSGINQLWNKLAKIIPTKVKNDAQLYSMIYVPNGFFVNVESQNEFYYWDAYWIIKGALICGMETTVKGILQNFLSIIRNYGYVLMGNRIYYEGRTQPPLLTQMMAIYYTYTKDEKFMTDNIELLDAEMMFWLRYRTVNVRSTGNTYVMTHYMSDTFDPRPEMYSADVYIAKSLPIKDQDEYYCRVKAASESGWGFSSKHFHNRDHYNDFRRVLLKINPLNFAYVELNSIMQSNSNILSNMYLIVNDEVNSKFYKQLAHRYQIGINALLWNEDEKIWLDFDTSTAESRNYFYASNLAPLWTGSYDDKLSEFYGDSAVEYLIRNNIINEDLTPRYLCVPTSLYNTGLDWDYNNCWPQLQSMIIFGLHSTRSEKAKQVALNLASSWVHTNFVGYNKTRTLFEKYSAITLGSNGEKKALKNYPAGYGVTIGVLLEIFHEWGDKLKSK</sequence>
<comment type="similarity">
    <text evidence="2 5">Belongs to the glycosyl hydrolase 37 family.</text>
</comment>
<dbReference type="SUPFAM" id="SSF48208">
    <property type="entry name" value="Six-hairpin glycosidases"/>
    <property type="match status" value="1"/>
</dbReference>
<dbReference type="PRINTS" id="PR00744">
    <property type="entry name" value="GLHYDRLASE37"/>
</dbReference>
<dbReference type="InterPro" id="IPR001661">
    <property type="entry name" value="Glyco_hydro_37"/>
</dbReference>
<dbReference type="PANTHER" id="PTHR23403:SF1">
    <property type="entry name" value="TREHALASE"/>
    <property type="match status" value="1"/>
</dbReference>
<dbReference type="Proteomes" id="UP001154329">
    <property type="component" value="Chromosome 4"/>
</dbReference>